<accession>A0A8S1CKL3</accession>
<dbReference type="GO" id="GO:0005525">
    <property type="term" value="F:GTP binding"/>
    <property type="evidence" value="ECO:0007669"/>
    <property type="project" value="InterPro"/>
</dbReference>
<evidence type="ECO:0000256" key="3">
    <source>
        <dbReference type="ARBA" id="ARBA00022801"/>
    </source>
</evidence>
<sequence>MTAAKSPFARLRAAKPLRIMVLGQGGVGKSALVVRFLTRRFIGEYDPTLEKMYTFNNTIDNEVANLEILDTAGQPHEMECPGLEANIRWADVFILMYSVTDKCSFDECSRLKFLINYNKRRRRLSSSARVEPPVLLVGNKSDQIADRMVTFEEGHKRSADIGCVSFHEISVRENIEEGRRAQVAVADQVSTPQEVEQRGALAVQRLPKPQHSISTANRRAAVGGRGAVPGPGQHGRHPALPAHLAPAAAAPGGPAEPLGGTPAGEAHEHLDAWLAHRQLKTHLPALLGFLLISFEGFDCPGAARHIFCSLMSG</sequence>
<dbReference type="AlphaFoldDB" id="A0A8S1CKL3"/>
<evidence type="ECO:0000256" key="4">
    <source>
        <dbReference type="ARBA" id="ARBA00048098"/>
    </source>
</evidence>
<dbReference type="PROSITE" id="PS51421">
    <property type="entry name" value="RAS"/>
    <property type="match status" value="1"/>
</dbReference>
<evidence type="ECO:0000313" key="6">
    <source>
        <dbReference type="EMBL" id="CAB3368173.1"/>
    </source>
</evidence>
<comment type="caution">
    <text evidence="6">The sequence shown here is derived from an EMBL/GenBank/DDBJ whole genome shotgun (WGS) entry which is preliminary data.</text>
</comment>
<dbReference type="SMART" id="SM00173">
    <property type="entry name" value="RAS"/>
    <property type="match status" value="1"/>
</dbReference>
<dbReference type="Pfam" id="PF00071">
    <property type="entry name" value="Ras"/>
    <property type="match status" value="1"/>
</dbReference>
<dbReference type="SMART" id="SM00175">
    <property type="entry name" value="RAB"/>
    <property type="match status" value="1"/>
</dbReference>
<dbReference type="InterPro" id="IPR051065">
    <property type="entry name" value="Ras-related_GTPase"/>
</dbReference>
<organism evidence="6 7">
    <name type="scientific">Cloeon dipterum</name>
    <dbReference type="NCBI Taxonomy" id="197152"/>
    <lineage>
        <taxon>Eukaryota</taxon>
        <taxon>Metazoa</taxon>
        <taxon>Ecdysozoa</taxon>
        <taxon>Arthropoda</taxon>
        <taxon>Hexapoda</taxon>
        <taxon>Insecta</taxon>
        <taxon>Pterygota</taxon>
        <taxon>Palaeoptera</taxon>
        <taxon>Ephemeroptera</taxon>
        <taxon>Pisciforma</taxon>
        <taxon>Baetidae</taxon>
        <taxon>Cloeon</taxon>
    </lineage>
</organism>
<proteinExistence type="inferred from homology"/>
<dbReference type="NCBIfam" id="TIGR00231">
    <property type="entry name" value="small_GTP"/>
    <property type="match status" value="1"/>
</dbReference>
<comment type="catalytic activity">
    <reaction evidence="4">
        <text>GTP + H2O = GDP + phosphate + H(+)</text>
        <dbReference type="Rhea" id="RHEA:19669"/>
        <dbReference type="ChEBI" id="CHEBI:15377"/>
        <dbReference type="ChEBI" id="CHEBI:15378"/>
        <dbReference type="ChEBI" id="CHEBI:37565"/>
        <dbReference type="ChEBI" id="CHEBI:43474"/>
        <dbReference type="ChEBI" id="CHEBI:58189"/>
        <dbReference type="EC" id="3.6.5.2"/>
    </reaction>
</comment>
<gene>
    <name evidence="6" type="ORF">CLODIP_2_CD08120</name>
</gene>
<feature type="compositionally biased region" description="Gly residues" evidence="5">
    <location>
        <begin position="223"/>
        <end position="233"/>
    </location>
</feature>
<evidence type="ECO:0000313" key="7">
    <source>
        <dbReference type="Proteomes" id="UP000494165"/>
    </source>
</evidence>
<dbReference type="EC" id="3.6.5.2" evidence="2"/>
<protein>
    <recommendedName>
        <fullName evidence="2">small monomeric GTPase</fullName>
        <ecNumber evidence="2">3.6.5.2</ecNumber>
    </recommendedName>
</protein>
<dbReference type="Gene3D" id="3.40.50.300">
    <property type="entry name" value="P-loop containing nucleotide triphosphate hydrolases"/>
    <property type="match status" value="1"/>
</dbReference>
<dbReference type="SMART" id="SM00174">
    <property type="entry name" value="RHO"/>
    <property type="match status" value="1"/>
</dbReference>
<evidence type="ECO:0000256" key="5">
    <source>
        <dbReference type="SAM" id="MobiDB-lite"/>
    </source>
</evidence>
<dbReference type="PRINTS" id="PR00449">
    <property type="entry name" value="RASTRNSFRMNG"/>
</dbReference>
<dbReference type="GO" id="GO:0003925">
    <property type="term" value="F:G protein activity"/>
    <property type="evidence" value="ECO:0007669"/>
    <property type="project" value="UniProtKB-EC"/>
</dbReference>
<evidence type="ECO:0000256" key="2">
    <source>
        <dbReference type="ARBA" id="ARBA00011984"/>
    </source>
</evidence>
<dbReference type="PROSITE" id="PS51419">
    <property type="entry name" value="RAB"/>
    <property type="match status" value="1"/>
</dbReference>
<reference evidence="6 7" key="1">
    <citation type="submission" date="2020-04" db="EMBL/GenBank/DDBJ databases">
        <authorList>
            <person name="Alioto T."/>
            <person name="Alioto T."/>
            <person name="Gomez Garrido J."/>
        </authorList>
    </citation>
    <scope>NUCLEOTIDE SEQUENCE [LARGE SCALE GENOMIC DNA]</scope>
</reference>
<dbReference type="InterPro" id="IPR001806">
    <property type="entry name" value="Small_GTPase"/>
</dbReference>
<dbReference type="InterPro" id="IPR027417">
    <property type="entry name" value="P-loop_NTPase"/>
</dbReference>
<dbReference type="OrthoDB" id="18798at2759"/>
<dbReference type="PANTHER" id="PTHR45704">
    <property type="entry name" value="RAS-LIKE FAMILY MEMBER 11"/>
    <property type="match status" value="1"/>
</dbReference>
<evidence type="ECO:0000256" key="1">
    <source>
        <dbReference type="ARBA" id="ARBA00008344"/>
    </source>
</evidence>
<feature type="region of interest" description="Disordered" evidence="5">
    <location>
        <begin position="208"/>
        <end position="240"/>
    </location>
</feature>
<name>A0A8S1CKL3_9INSE</name>
<dbReference type="Proteomes" id="UP000494165">
    <property type="component" value="Unassembled WGS sequence"/>
</dbReference>
<dbReference type="SUPFAM" id="SSF52540">
    <property type="entry name" value="P-loop containing nucleoside triphosphate hydrolases"/>
    <property type="match status" value="1"/>
</dbReference>
<keyword evidence="3" id="KW-0378">Hydrolase</keyword>
<comment type="similarity">
    <text evidence="1">Belongs to the small GTPase superfamily. Ras family.</text>
</comment>
<feature type="region of interest" description="Disordered" evidence="5">
    <location>
        <begin position="245"/>
        <end position="264"/>
    </location>
</feature>
<dbReference type="InterPro" id="IPR005225">
    <property type="entry name" value="Small_GTP-bd"/>
</dbReference>
<keyword evidence="7" id="KW-1185">Reference proteome</keyword>
<dbReference type="EMBL" id="CADEPI010000036">
    <property type="protein sequence ID" value="CAB3368173.1"/>
    <property type="molecule type" value="Genomic_DNA"/>
</dbReference>